<reference evidence="1 2" key="1">
    <citation type="submission" date="2018-09" db="EMBL/GenBank/DDBJ databases">
        <title>Cohnella cavernae sp. nov., isolated from a karst cave.</title>
        <authorList>
            <person name="Zhu H."/>
        </authorList>
    </citation>
    <scope>NUCLEOTIDE SEQUENCE [LARGE SCALE GENOMIC DNA]</scope>
    <source>
        <strain evidence="1 2">K2E09-144</strain>
    </source>
</reference>
<gene>
    <name evidence="1" type="ORF">D3H35_12195</name>
</gene>
<organism evidence="1 2">
    <name type="scientific">Cohnella faecalis</name>
    <dbReference type="NCBI Taxonomy" id="2315694"/>
    <lineage>
        <taxon>Bacteria</taxon>
        <taxon>Bacillati</taxon>
        <taxon>Bacillota</taxon>
        <taxon>Bacilli</taxon>
        <taxon>Bacillales</taxon>
        <taxon>Paenibacillaceae</taxon>
        <taxon>Cohnella</taxon>
    </lineage>
</organism>
<comment type="caution">
    <text evidence="1">The sequence shown here is derived from an EMBL/GenBank/DDBJ whole genome shotgun (WGS) entry which is preliminary data.</text>
</comment>
<dbReference type="Proteomes" id="UP000266340">
    <property type="component" value="Unassembled WGS sequence"/>
</dbReference>
<evidence type="ECO:0000313" key="2">
    <source>
        <dbReference type="Proteomes" id="UP000266340"/>
    </source>
</evidence>
<protein>
    <submittedName>
        <fullName evidence="1">Uncharacterized protein</fullName>
    </submittedName>
</protein>
<dbReference type="AlphaFoldDB" id="A0A398CME5"/>
<dbReference type="EMBL" id="QXJM01000037">
    <property type="protein sequence ID" value="RIE03420.1"/>
    <property type="molecule type" value="Genomic_DNA"/>
</dbReference>
<accession>A0A398CME5</accession>
<name>A0A398CME5_9BACL</name>
<sequence length="134" mass="14767">MKPQYDGGIAFRKGLLPLRSRGKSDLSTKRASWLSKRKITEWTASMKEWRLSSLLRIPSSVIWTKPAYEGMSDFSEGMSAVSNGGKFGYVVNPLKNKSLLMGEEPPISDFLEAGGSFLFGNETNGFPGILSVEI</sequence>
<keyword evidence="2" id="KW-1185">Reference proteome</keyword>
<evidence type="ECO:0000313" key="1">
    <source>
        <dbReference type="EMBL" id="RIE03420.1"/>
    </source>
</evidence>
<proteinExistence type="predicted"/>